<sequence length="327" mass="37249">MAEQFVVLCGYEGDEDVPSCEGIFRAVALLQHAMVIHPDYATTPVEAPGYSSAQADPFFYGVGTRTKERQIREILDHGHLLHRFGDNLLRYDHTLETLHAKFFFPEDGLENFLQFRMRVFVHTLMRAITHDFTHFTSLPAFPPPEHQKLRAWIEILMTHFRLVSRTLKHRTERISAGDLSWASYSFRVPAEAFQMFKLSIFLCNFVGFTTPSRFPDDLDFPILYPMIDLSTRELMLSGSQSDYPEYDSRGRLEPGSQLFAQASSVHGFSPNDFFSPSSFHTSPFPMGYTDSAHLVGEAMSVFSPGPYIDAPLGQEFWSASSFPPTEY</sequence>
<evidence type="ECO:0000313" key="1">
    <source>
        <dbReference type="EMBL" id="KAJ7017180.1"/>
    </source>
</evidence>
<protein>
    <submittedName>
        <fullName evidence="1">Uncharacterized protein</fullName>
    </submittedName>
</protein>
<organism evidence="1 2">
    <name type="scientific">Mycena alexandri</name>
    <dbReference type="NCBI Taxonomy" id="1745969"/>
    <lineage>
        <taxon>Eukaryota</taxon>
        <taxon>Fungi</taxon>
        <taxon>Dikarya</taxon>
        <taxon>Basidiomycota</taxon>
        <taxon>Agaricomycotina</taxon>
        <taxon>Agaricomycetes</taxon>
        <taxon>Agaricomycetidae</taxon>
        <taxon>Agaricales</taxon>
        <taxon>Marasmiineae</taxon>
        <taxon>Mycenaceae</taxon>
        <taxon>Mycena</taxon>
    </lineage>
</organism>
<evidence type="ECO:0000313" key="2">
    <source>
        <dbReference type="Proteomes" id="UP001218188"/>
    </source>
</evidence>
<dbReference type="EMBL" id="JARJCM010000427">
    <property type="protein sequence ID" value="KAJ7017180.1"/>
    <property type="molecule type" value="Genomic_DNA"/>
</dbReference>
<gene>
    <name evidence="1" type="ORF">C8F04DRAFT_1200881</name>
</gene>
<accession>A0AAD6WLT7</accession>
<reference evidence="1" key="1">
    <citation type="submission" date="2023-03" db="EMBL/GenBank/DDBJ databases">
        <title>Massive genome expansion in bonnet fungi (Mycena s.s.) driven by repeated elements and novel gene families across ecological guilds.</title>
        <authorList>
            <consortium name="Lawrence Berkeley National Laboratory"/>
            <person name="Harder C.B."/>
            <person name="Miyauchi S."/>
            <person name="Viragh M."/>
            <person name="Kuo A."/>
            <person name="Thoen E."/>
            <person name="Andreopoulos B."/>
            <person name="Lu D."/>
            <person name="Skrede I."/>
            <person name="Drula E."/>
            <person name="Henrissat B."/>
            <person name="Morin E."/>
            <person name="Kohler A."/>
            <person name="Barry K."/>
            <person name="LaButti K."/>
            <person name="Morin E."/>
            <person name="Salamov A."/>
            <person name="Lipzen A."/>
            <person name="Mereny Z."/>
            <person name="Hegedus B."/>
            <person name="Baldrian P."/>
            <person name="Stursova M."/>
            <person name="Weitz H."/>
            <person name="Taylor A."/>
            <person name="Grigoriev I.V."/>
            <person name="Nagy L.G."/>
            <person name="Martin F."/>
            <person name="Kauserud H."/>
        </authorList>
    </citation>
    <scope>NUCLEOTIDE SEQUENCE</scope>
    <source>
        <strain evidence="1">CBHHK200</strain>
    </source>
</reference>
<name>A0AAD6WLT7_9AGAR</name>
<dbReference type="AlphaFoldDB" id="A0AAD6WLT7"/>
<comment type="caution">
    <text evidence="1">The sequence shown here is derived from an EMBL/GenBank/DDBJ whole genome shotgun (WGS) entry which is preliminary data.</text>
</comment>
<proteinExistence type="predicted"/>
<dbReference type="Proteomes" id="UP001218188">
    <property type="component" value="Unassembled WGS sequence"/>
</dbReference>
<keyword evidence="2" id="KW-1185">Reference proteome</keyword>